<feature type="domain" description="SH3b" evidence="2">
    <location>
        <begin position="24"/>
        <end position="89"/>
    </location>
</feature>
<feature type="signal peptide" evidence="1">
    <location>
        <begin position="1"/>
        <end position="24"/>
    </location>
</feature>
<keyword evidence="4" id="KW-1185">Reference proteome</keyword>
<dbReference type="AlphaFoldDB" id="A0A1Y6FD17"/>
<protein>
    <submittedName>
        <fullName evidence="3">SH3 domain-containing protein</fullName>
    </submittedName>
</protein>
<proteinExistence type="predicted"/>
<organism evidence="3 4">
    <name type="scientific">Devosia lucknowensis</name>
    <dbReference type="NCBI Taxonomy" id="1096929"/>
    <lineage>
        <taxon>Bacteria</taxon>
        <taxon>Pseudomonadati</taxon>
        <taxon>Pseudomonadota</taxon>
        <taxon>Alphaproteobacteria</taxon>
        <taxon>Hyphomicrobiales</taxon>
        <taxon>Devosiaceae</taxon>
        <taxon>Devosia</taxon>
    </lineage>
</organism>
<keyword evidence="1" id="KW-0732">Signal</keyword>
<dbReference type="SMART" id="SM00287">
    <property type="entry name" value="SH3b"/>
    <property type="match status" value="1"/>
</dbReference>
<dbReference type="Pfam" id="PF06823">
    <property type="entry name" value="DUF1236"/>
    <property type="match status" value="1"/>
</dbReference>
<dbReference type="OrthoDB" id="102964at2"/>
<dbReference type="RefSeq" id="WP_086470188.1">
    <property type="nucleotide sequence ID" value="NZ_FXWK01000001.1"/>
</dbReference>
<name>A0A1Y6FD17_9HYPH</name>
<accession>A0A1Y6FD17</accession>
<evidence type="ECO:0000313" key="4">
    <source>
        <dbReference type="Proteomes" id="UP000194474"/>
    </source>
</evidence>
<dbReference type="InterPro" id="IPR003646">
    <property type="entry name" value="SH3-like_bac-type"/>
</dbReference>
<evidence type="ECO:0000256" key="1">
    <source>
        <dbReference type="SAM" id="SignalP"/>
    </source>
</evidence>
<gene>
    <name evidence="3" type="ORF">SAMN06295905_1911</name>
</gene>
<evidence type="ECO:0000259" key="2">
    <source>
        <dbReference type="PROSITE" id="PS51781"/>
    </source>
</evidence>
<dbReference type="EMBL" id="FXWK01000001">
    <property type="protein sequence ID" value="SMQ70722.1"/>
    <property type="molecule type" value="Genomic_DNA"/>
</dbReference>
<dbReference type="Gene3D" id="2.30.30.40">
    <property type="entry name" value="SH3 Domains"/>
    <property type="match status" value="1"/>
</dbReference>
<sequence length="226" mass="22737">MNRIFKVAAGAIIATTALTGMAFAQSASATATAELNIRSGPGPQYASVGFIASGDTTVVDGCLQGSKWCRVNYNGVEGWAYSDYLTADLSGDVVVLTDRYADVGLSTVTYTDDGSAAGGAAVGAASGAVIGALVGGPIGAAVGGTIGAASGGTAGAIIDPPETARTYVASNPIDPVYLDGEVVIGAGVPDNVTLQTIPDYNYRYVYINGQAVLVDPGTRQIVYVVR</sequence>
<evidence type="ECO:0000313" key="3">
    <source>
        <dbReference type="EMBL" id="SMQ70722.1"/>
    </source>
</evidence>
<feature type="chain" id="PRO_5013323266" evidence="1">
    <location>
        <begin position="25"/>
        <end position="226"/>
    </location>
</feature>
<dbReference type="Pfam" id="PF08239">
    <property type="entry name" value="SH3_3"/>
    <property type="match status" value="1"/>
</dbReference>
<dbReference type="PROSITE" id="PS51781">
    <property type="entry name" value="SH3B"/>
    <property type="match status" value="1"/>
</dbReference>
<dbReference type="Proteomes" id="UP000194474">
    <property type="component" value="Unassembled WGS sequence"/>
</dbReference>
<dbReference type="InterPro" id="IPR009642">
    <property type="entry name" value="DUF1236"/>
</dbReference>
<reference evidence="4" key="1">
    <citation type="submission" date="2017-04" db="EMBL/GenBank/DDBJ databases">
        <authorList>
            <person name="Varghese N."/>
            <person name="Submissions S."/>
        </authorList>
    </citation>
    <scope>NUCLEOTIDE SEQUENCE [LARGE SCALE GENOMIC DNA]</scope>
</reference>